<reference evidence="7 8" key="2">
    <citation type="journal article" date="2011" name="J. Bacteriol.">
        <title>Complete genome sequence of strain HTCC2503T of Parvularcula bermudensis, the type species of the order "Parvularculales" in the class Alphaproteobacteria.</title>
        <authorList>
            <person name="Oh H.M."/>
            <person name="Kang I."/>
            <person name="Vergin K.L."/>
            <person name="Kang D."/>
            <person name="Rhee K.H."/>
            <person name="Giovannoni S.J."/>
            <person name="Cho J.C."/>
        </authorList>
    </citation>
    <scope>NUCLEOTIDE SEQUENCE [LARGE SCALE GENOMIC DNA]</scope>
    <source>
        <strain evidence="8">ATCC BAA-594 / HTCC2503 / KCTC 12087</strain>
    </source>
</reference>
<dbReference type="PRINTS" id="PR01023">
    <property type="entry name" value="NAFLGMOTY"/>
</dbReference>
<dbReference type="GO" id="GO:0009279">
    <property type="term" value="C:cell outer membrane"/>
    <property type="evidence" value="ECO:0007669"/>
    <property type="project" value="UniProtKB-SubCell"/>
</dbReference>
<dbReference type="Pfam" id="PF13488">
    <property type="entry name" value="Gly-zipper_Omp"/>
    <property type="match status" value="1"/>
</dbReference>
<protein>
    <recommendedName>
        <fullName evidence="6">OmpA-like domain-containing protein</fullName>
    </recommendedName>
</protein>
<dbReference type="Pfam" id="PF00691">
    <property type="entry name" value="OmpA"/>
    <property type="match status" value="1"/>
</dbReference>
<dbReference type="InterPro" id="IPR050330">
    <property type="entry name" value="Bact_OuterMem_StrucFunc"/>
</dbReference>
<dbReference type="eggNOG" id="COG2885">
    <property type="taxonomic scope" value="Bacteria"/>
</dbReference>
<dbReference type="Gene3D" id="3.30.1330.60">
    <property type="entry name" value="OmpA-like domain"/>
    <property type="match status" value="1"/>
</dbReference>
<feature type="domain" description="OmpA-like" evidence="6">
    <location>
        <begin position="113"/>
        <end position="230"/>
    </location>
</feature>
<reference evidence="8" key="1">
    <citation type="submission" date="2010-08" db="EMBL/GenBank/DDBJ databases">
        <title>Genome sequence of Parvularcula bermudensis HTCC2503.</title>
        <authorList>
            <person name="Kang D.-M."/>
            <person name="Oh H.-M."/>
            <person name="Cho J.-C."/>
        </authorList>
    </citation>
    <scope>NUCLEOTIDE SEQUENCE [LARGE SCALE GENOMIC DNA]</scope>
    <source>
        <strain evidence="8">ATCC BAA-594 / HTCC2503 / KCTC 12087</strain>
    </source>
</reference>
<evidence type="ECO:0000256" key="5">
    <source>
        <dbReference type="SAM" id="MobiDB-lite"/>
    </source>
</evidence>
<sequence>MKGLSFAGRRSEDLKMKKLAISAIALAAPLVISGCTTDPYTGEEKVSNTARGAGLGALAGGVIGAIAGDDEAALAGAAAGAALGGGIGAYMDRQEQELRRELASTGVRVQRVGNDIRLIMPGNITFATGQASVRPEFYATLNSVAKVIERYQQTAVLVEGHTDSVGTEDSNVQLSIARAESVGNYLAAQGVAVPRIRAIGYGESQPVASNGTDSGRQQNRRVEIQLSPTQV</sequence>
<evidence type="ECO:0000256" key="1">
    <source>
        <dbReference type="ARBA" id="ARBA00004442"/>
    </source>
</evidence>
<dbReference type="STRING" id="314260.PB2503_07784"/>
<dbReference type="PROSITE" id="PS51257">
    <property type="entry name" value="PROKAR_LIPOPROTEIN"/>
    <property type="match status" value="1"/>
</dbReference>
<dbReference type="PANTHER" id="PTHR30329:SF21">
    <property type="entry name" value="LIPOPROTEIN YIAD-RELATED"/>
    <property type="match status" value="1"/>
</dbReference>
<dbReference type="InterPro" id="IPR039567">
    <property type="entry name" value="Gly-zipper"/>
</dbReference>
<dbReference type="AlphaFoldDB" id="E0TGJ3"/>
<organism evidence="7 8">
    <name type="scientific">Parvularcula bermudensis (strain ATCC BAA-594 / HTCC2503 / KCTC 12087)</name>
    <dbReference type="NCBI Taxonomy" id="314260"/>
    <lineage>
        <taxon>Bacteria</taxon>
        <taxon>Pseudomonadati</taxon>
        <taxon>Pseudomonadota</taxon>
        <taxon>Alphaproteobacteria</taxon>
        <taxon>Parvularculales</taxon>
        <taxon>Parvularculaceae</taxon>
        <taxon>Parvularcula</taxon>
    </lineage>
</organism>
<evidence type="ECO:0000256" key="4">
    <source>
        <dbReference type="PROSITE-ProRule" id="PRU00473"/>
    </source>
</evidence>
<evidence type="ECO:0000256" key="2">
    <source>
        <dbReference type="ARBA" id="ARBA00023136"/>
    </source>
</evidence>
<dbReference type="CDD" id="cd07185">
    <property type="entry name" value="OmpA_C-like"/>
    <property type="match status" value="1"/>
</dbReference>
<dbReference type="Proteomes" id="UP000001302">
    <property type="component" value="Chromosome"/>
</dbReference>
<evidence type="ECO:0000313" key="7">
    <source>
        <dbReference type="EMBL" id="ADM09612.1"/>
    </source>
</evidence>
<dbReference type="SUPFAM" id="SSF103088">
    <property type="entry name" value="OmpA-like"/>
    <property type="match status" value="1"/>
</dbReference>
<feature type="region of interest" description="Disordered" evidence="5">
    <location>
        <begin position="203"/>
        <end position="231"/>
    </location>
</feature>
<accession>E0TGJ3</accession>
<feature type="compositionally biased region" description="Polar residues" evidence="5">
    <location>
        <begin position="206"/>
        <end position="217"/>
    </location>
</feature>
<evidence type="ECO:0000256" key="3">
    <source>
        <dbReference type="ARBA" id="ARBA00023237"/>
    </source>
</evidence>
<dbReference type="InterPro" id="IPR006665">
    <property type="entry name" value="OmpA-like"/>
</dbReference>
<dbReference type="PROSITE" id="PS51123">
    <property type="entry name" value="OMPA_2"/>
    <property type="match status" value="1"/>
</dbReference>
<evidence type="ECO:0000313" key="8">
    <source>
        <dbReference type="Proteomes" id="UP000001302"/>
    </source>
</evidence>
<keyword evidence="8" id="KW-1185">Reference proteome</keyword>
<dbReference type="KEGG" id="pbr:PB2503_07784"/>
<evidence type="ECO:0000259" key="6">
    <source>
        <dbReference type="PROSITE" id="PS51123"/>
    </source>
</evidence>
<gene>
    <name evidence="7" type="ordered locus">PB2503_07784</name>
</gene>
<dbReference type="InterPro" id="IPR006664">
    <property type="entry name" value="OMP_bac"/>
</dbReference>
<dbReference type="HOGENOM" id="CLU_016890_6_2_5"/>
<proteinExistence type="predicted"/>
<keyword evidence="3" id="KW-0998">Cell outer membrane</keyword>
<dbReference type="PANTHER" id="PTHR30329">
    <property type="entry name" value="STATOR ELEMENT OF FLAGELLAR MOTOR COMPLEX"/>
    <property type="match status" value="1"/>
</dbReference>
<comment type="subcellular location">
    <subcellularLocation>
        <location evidence="1">Cell outer membrane</location>
    </subcellularLocation>
</comment>
<keyword evidence="2 4" id="KW-0472">Membrane</keyword>
<dbReference type="InterPro" id="IPR036737">
    <property type="entry name" value="OmpA-like_sf"/>
</dbReference>
<dbReference type="PRINTS" id="PR01021">
    <property type="entry name" value="OMPADOMAIN"/>
</dbReference>
<dbReference type="EMBL" id="CP002156">
    <property type="protein sequence ID" value="ADM09612.1"/>
    <property type="molecule type" value="Genomic_DNA"/>
</dbReference>
<name>E0TGJ3_PARBH</name>